<sequence length="103" mass="11603">MKLLLVIELDNTLVGNNRAITALNQRLEAIRNQIYLVYVTGRSYTSSRRVITKAQLLKPDYLIASLGTEIYQQGVLLEKIGQIKSQKIGIEMQSGQLLATFLH</sequence>
<keyword evidence="3" id="KW-1185">Reference proteome</keyword>
<proteinExistence type="predicted"/>
<organism evidence="2 3">
    <name type="scientific">Nostoc cf. commune SO-36</name>
    <dbReference type="NCBI Taxonomy" id="449208"/>
    <lineage>
        <taxon>Bacteria</taxon>
        <taxon>Bacillati</taxon>
        <taxon>Cyanobacteriota</taxon>
        <taxon>Cyanophyceae</taxon>
        <taxon>Nostocales</taxon>
        <taxon>Nostocaceae</taxon>
        <taxon>Nostoc</taxon>
    </lineage>
</organism>
<dbReference type="InterPro" id="IPR023214">
    <property type="entry name" value="HAD_sf"/>
</dbReference>
<dbReference type="RefSeq" id="WP_251957982.1">
    <property type="nucleotide sequence ID" value="NZ_AP025732.1"/>
</dbReference>
<accession>A0ABN6PVH1</accession>
<name>A0ABN6PVH1_NOSCO</name>
<dbReference type="InterPro" id="IPR006380">
    <property type="entry name" value="SPP-like_dom"/>
</dbReference>
<feature type="domain" description="Sucrose phosphatase-like" evidence="1">
    <location>
        <begin position="2"/>
        <end position="73"/>
    </location>
</feature>
<evidence type="ECO:0000259" key="1">
    <source>
        <dbReference type="Pfam" id="PF05116"/>
    </source>
</evidence>
<gene>
    <name evidence="2" type="ORF">ANSO36C_01960</name>
</gene>
<reference evidence="2" key="1">
    <citation type="submission" date="2022-04" db="EMBL/GenBank/DDBJ databases">
        <title>Complete genome sequence of a cyanobacterium, Nostoc sp. SO-36, isolated in Antarctica.</title>
        <authorList>
            <person name="Kanesaki Y."/>
            <person name="Effendi D."/>
            <person name="Sakamoto T."/>
            <person name="Ohtani S."/>
            <person name="Awai K."/>
        </authorList>
    </citation>
    <scope>NUCLEOTIDE SEQUENCE</scope>
    <source>
        <strain evidence="2">SO-36</strain>
    </source>
</reference>
<dbReference type="Gene3D" id="3.40.50.1000">
    <property type="entry name" value="HAD superfamily/HAD-like"/>
    <property type="match status" value="1"/>
</dbReference>
<dbReference type="InterPro" id="IPR036412">
    <property type="entry name" value="HAD-like_sf"/>
</dbReference>
<protein>
    <recommendedName>
        <fullName evidence="1">Sucrose phosphatase-like domain-containing protein</fullName>
    </recommendedName>
</protein>
<evidence type="ECO:0000313" key="2">
    <source>
        <dbReference type="EMBL" id="BDI14394.1"/>
    </source>
</evidence>
<dbReference type="EMBL" id="AP025732">
    <property type="protein sequence ID" value="BDI14394.1"/>
    <property type="molecule type" value="Genomic_DNA"/>
</dbReference>
<dbReference type="SUPFAM" id="SSF56784">
    <property type="entry name" value="HAD-like"/>
    <property type="match status" value="1"/>
</dbReference>
<dbReference type="Pfam" id="PF05116">
    <property type="entry name" value="S6PP"/>
    <property type="match status" value="1"/>
</dbReference>
<evidence type="ECO:0000313" key="3">
    <source>
        <dbReference type="Proteomes" id="UP001055453"/>
    </source>
</evidence>
<dbReference type="Proteomes" id="UP001055453">
    <property type="component" value="Chromosome"/>
</dbReference>